<reference evidence="1 2" key="1">
    <citation type="journal article" date="2018" name="PLoS Genet.">
        <title>Population sequencing reveals clonal diversity and ancestral inbreeding in the grapevine cultivar Chardonnay.</title>
        <authorList>
            <person name="Roach M.J."/>
            <person name="Johnson D.L."/>
            <person name="Bohlmann J."/>
            <person name="van Vuuren H.J."/>
            <person name="Jones S.J."/>
            <person name="Pretorius I.S."/>
            <person name="Schmidt S.A."/>
            <person name="Borneman A.R."/>
        </authorList>
    </citation>
    <scope>NUCLEOTIDE SEQUENCE [LARGE SCALE GENOMIC DNA]</scope>
    <source>
        <strain evidence="2">cv. Chardonnay</strain>
        <tissue evidence="1">Leaf</tissue>
    </source>
</reference>
<dbReference type="Proteomes" id="UP000288805">
    <property type="component" value="Unassembled WGS sequence"/>
</dbReference>
<protein>
    <recommendedName>
        <fullName evidence="3">Replication factor A C-terminal domain-containing protein</fullName>
    </recommendedName>
</protein>
<comment type="caution">
    <text evidence="1">The sequence shown here is derived from an EMBL/GenBank/DDBJ whole genome shotgun (WGS) entry which is preliminary data.</text>
</comment>
<evidence type="ECO:0008006" key="3">
    <source>
        <dbReference type="Google" id="ProtNLM"/>
    </source>
</evidence>
<dbReference type="AlphaFoldDB" id="A0A438C2W0"/>
<proteinExistence type="predicted"/>
<sequence length="275" mass="30976">MEDDKPWTLMCGLVAMDHTNFCYRVCSACERTLPDTATTNSTPSLCNFCNFNASKPPSKRLFRVLVRSSFWVSIASDTKVFVVICFDRAARALFGCSADEFFDFVKLHPFAANQKIEGIGFIFLPLFGIREIFVLATTFGRNPNWCTGLFKLFQIRGHSPGTFMFCNVSFKESFFLTKGRIQILAITSFVIMYKLTTRSHSSTVWKSRQPSEAILPWTVTAGKVLEGEMFRMTLSKPKNGNAQHLRVISVVPLRSGFQPAIETLKELYGVKRGGP</sequence>
<accession>A0A438C2W0</accession>
<dbReference type="Gene3D" id="2.40.50.140">
    <property type="entry name" value="Nucleic acid-binding proteins"/>
    <property type="match status" value="1"/>
</dbReference>
<dbReference type="InterPro" id="IPR012340">
    <property type="entry name" value="NA-bd_OB-fold"/>
</dbReference>
<evidence type="ECO:0000313" key="2">
    <source>
        <dbReference type="Proteomes" id="UP000288805"/>
    </source>
</evidence>
<evidence type="ECO:0000313" key="1">
    <source>
        <dbReference type="EMBL" id="RVW17574.1"/>
    </source>
</evidence>
<organism evidence="1 2">
    <name type="scientific">Vitis vinifera</name>
    <name type="common">Grape</name>
    <dbReference type="NCBI Taxonomy" id="29760"/>
    <lineage>
        <taxon>Eukaryota</taxon>
        <taxon>Viridiplantae</taxon>
        <taxon>Streptophyta</taxon>
        <taxon>Embryophyta</taxon>
        <taxon>Tracheophyta</taxon>
        <taxon>Spermatophyta</taxon>
        <taxon>Magnoliopsida</taxon>
        <taxon>eudicotyledons</taxon>
        <taxon>Gunneridae</taxon>
        <taxon>Pentapetalae</taxon>
        <taxon>rosids</taxon>
        <taxon>Vitales</taxon>
        <taxon>Vitaceae</taxon>
        <taxon>Viteae</taxon>
        <taxon>Vitis</taxon>
    </lineage>
</organism>
<gene>
    <name evidence="1" type="ORF">CK203_083504</name>
</gene>
<dbReference type="SUPFAM" id="SSF50249">
    <property type="entry name" value="Nucleic acid-binding proteins"/>
    <property type="match status" value="1"/>
</dbReference>
<dbReference type="EMBL" id="QGNW01002576">
    <property type="protein sequence ID" value="RVW17574.1"/>
    <property type="molecule type" value="Genomic_DNA"/>
</dbReference>
<name>A0A438C2W0_VITVI</name>